<organism evidence="2">
    <name type="scientific">marine metagenome</name>
    <dbReference type="NCBI Taxonomy" id="408172"/>
    <lineage>
        <taxon>unclassified sequences</taxon>
        <taxon>metagenomes</taxon>
        <taxon>ecological metagenomes</taxon>
    </lineage>
</organism>
<feature type="transmembrane region" description="Helical" evidence="1">
    <location>
        <begin position="42"/>
        <end position="70"/>
    </location>
</feature>
<proteinExistence type="predicted"/>
<protein>
    <submittedName>
        <fullName evidence="2">Uncharacterized protein</fullName>
    </submittedName>
</protein>
<evidence type="ECO:0000313" key="2">
    <source>
        <dbReference type="EMBL" id="SVA05259.1"/>
    </source>
</evidence>
<gene>
    <name evidence="2" type="ORF">METZ01_LOCUS58113</name>
</gene>
<feature type="transmembrane region" description="Helical" evidence="1">
    <location>
        <begin position="12"/>
        <end position="30"/>
    </location>
</feature>
<evidence type="ECO:0000256" key="1">
    <source>
        <dbReference type="SAM" id="Phobius"/>
    </source>
</evidence>
<keyword evidence="1" id="KW-0812">Transmembrane</keyword>
<name>A0A381SP63_9ZZZZ</name>
<sequence>MFDQIIGYVKKLTEAGVALLALGIVLQVIFGKAVPFVGGDIIGNLTGIVATLGAQGLVGLAAVGVIYAVFTRA</sequence>
<dbReference type="AlphaFoldDB" id="A0A381SP63"/>
<reference evidence="2" key="1">
    <citation type="submission" date="2018-05" db="EMBL/GenBank/DDBJ databases">
        <authorList>
            <person name="Lanie J.A."/>
            <person name="Ng W.-L."/>
            <person name="Kazmierczak K.M."/>
            <person name="Andrzejewski T.M."/>
            <person name="Davidsen T.M."/>
            <person name="Wayne K.J."/>
            <person name="Tettelin H."/>
            <person name="Glass J.I."/>
            <person name="Rusch D."/>
            <person name="Podicherti R."/>
            <person name="Tsui H.-C.T."/>
            <person name="Winkler M.E."/>
        </authorList>
    </citation>
    <scope>NUCLEOTIDE SEQUENCE</scope>
</reference>
<accession>A0A381SP63</accession>
<keyword evidence="1" id="KW-1133">Transmembrane helix</keyword>
<dbReference type="EMBL" id="UINC01003318">
    <property type="protein sequence ID" value="SVA05259.1"/>
    <property type="molecule type" value="Genomic_DNA"/>
</dbReference>
<keyword evidence="1" id="KW-0472">Membrane</keyword>